<evidence type="ECO:0000259" key="5">
    <source>
        <dbReference type="SMART" id="SM00849"/>
    </source>
</evidence>
<dbReference type="PANTHER" id="PTHR46233:SF3">
    <property type="entry name" value="HYDROXYACYLGLUTATHIONE HYDROLASE GLOC"/>
    <property type="match status" value="1"/>
</dbReference>
<dbReference type="Proteomes" id="UP000294743">
    <property type="component" value="Unassembled WGS sequence"/>
</dbReference>
<evidence type="ECO:0000256" key="2">
    <source>
        <dbReference type="ARBA" id="ARBA00022723"/>
    </source>
</evidence>
<dbReference type="GO" id="GO:0016787">
    <property type="term" value="F:hydrolase activity"/>
    <property type="evidence" value="ECO:0007669"/>
    <property type="project" value="UniProtKB-KW"/>
</dbReference>
<accession>A0A4R7ZGC3</accession>
<dbReference type="EMBL" id="SODD01000029">
    <property type="protein sequence ID" value="TDW16086.1"/>
    <property type="molecule type" value="Genomic_DNA"/>
</dbReference>
<keyword evidence="3 6" id="KW-0378">Hydrolase</keyword>
<dbReference type="SUPFAM" id="SSF56281">
    <property type="entry name" value="Metallo-hydrolase/oxidoreductase"/>
    <property type="match status" value="1"/>
</dbReference>
<name>A0A4R7ZGC3_9FIRM</name>
<protein>
    <submittedName>
        <fullName evidence="6">Glyoxylase-like metal-dependent hydrolase (Beta-lactamase superfamily II)</fullName>
    </submittedName>
</protein>
<dbReference type="InterPro" id="IPR001279">
    <property type="entry name" value="Metallo-B-lactamas"/>
</dbReference>
<dbReference type="InterPro" id="IPR036866">
    <property type="entry name" value="RibonucZ/Hydroxyglut_hydro"/>
</dbReference>
<feature type="domain" description="Metallo-beta-lactamase" evidence="5">
    <location>
        <begin position="10"/>
        <end position="202"/>
    </location>
</feature>
<gene>
    <name evidence="6" type="ORF">EDD63_12930</name>
</gene>
<dbReference type="SMART" id="SM00849">
    <property type="entry name" value="Lactamase_B"/>
    <property type="match status" value="1"/>
</dbReference>
<dbReference type="InterPro" id="IPR051453">
    <property type="entry name" value="MBL_Glyoxalase_II"/>
</dbReference>
<evidence type="ECO:0000256" key="3">
    <source>
        <dbReference type="ARBA" id="ARBA00022801"/>
    </source>
</evidence>
<dbReference type="PANTHER" id="PTHR46233">
    <property type="entry name" value="HYDROXYACYLGLUTATHIONE HYDROLASE GLOC"/>
    <property type="match status" value="1"/>
</dbReference>
<keyword evidence="4" id="KW-0862">Zinc</keyword>
<keyword evidence="7" id="KW-1185">Reference proteome</keyword>
<comment type="caution">
    <text evidence="6">The sequence shown here is derived from an EMBL/GenBank/DDBJ whole genome shotgun (WGS) entry which is preliminary data.</text>
</comment>
<reference evidence="6 7" key="1">
    <citation type="submission" date="2019-03" db="EMBL/GenBank/DDBJ databases">
        <title>Genomic Encyclopedia of Type Strains, Phase IV (KMG-IV): sequencing the most valuable type-strain genomes for metagenomic binning, comparative biology and taxonomic classification.</title>
        <authorList>
            <person name="Goeker M."/>
        </authorList>
    </citation>
    <scope>NUCLEOTIDE SEQUENCE [LARGE SCALE GENOMIC DNA]</scope>
    <source>
        <strain evidence="6 7">DSM 28867</strain>
    </source>
</reference>
<dbReference type="Gene3D" id="3.60.15.10">
    <property type="entry name" value="Ribonuclease Z/Hydroxyacylglutathione hydrolase-like"/>
    <property type="match status" value="1"/>
</dbReference>
<proteinExistence type="predicted"/>
<comment type="cofactor">
    <cofactor evidence="1">
        <name>Zn(2+)</name>
        <dbReference type="ChEBI" id="CHEBI:29105"/>
    </cofactor>
</comment>
<evidence type="ECO:0000313" key="7">
    <source>
        <dbReference type="Proteomes" id="UP000294743"/>
    </source>
</evidence>
<evidence type="ECO:0000256" key="4">
    <source>
        <dbReference type="ARBA" id="ARBA00022833"/>
    </source>
</evidence>
<sequence>MKIEKVSCGTANVYIVYAKSGSILIDTGTEKYKEKVLACCKKANVKFIVLTHGHFDHCQNAAYLANKLHCKVGIGGEDVSLIKTNEKRKLFGKGIWGKAYTWVANHNVQKYDVNCMVPDVILKEGMRLSELGVDIDGHIIELKGHTQGSIGVVLSSGELFVGDAMQNITIPGTTWCYEDEQQAQDSVKRIKHTHAHTIYYGHGRASKQLVK</sequence>
<evidence type="ECO:0000313" key="6">
    <source>
        <dbReference type="EMBL" id="TDW16086.1"/>
    </source>
</evidence>
<keyword evidence="2" id="KW-0479">Metal-binding</keyword>
<dbReference type="AlphaFoldDB" id="A0A4R7ZGC3"/>
<dbReference type="Pfam" id="PF00753">
    <property type="entry name" value="Lactamase_B"/>
    <property type="match status" value="1"/>
</dbReference>
<dbReference type="RefSeq" id="WP_166667589.1">
    <property type="nucleotide sequence ID" value="NZ_SODD01000029.1"/>
</dbReference>
<dbReference type="GO" id="GO:0046872">
    <property type="term" value="F:metal ion binding"/>
    <property type="evidence" value="ECO:0007669"/>
    <property type="project" value="UniProtKB-KW"/>
</dbReference>
<organism evidence="6 7">
    <name type="scientific">Breznakia blatticola</name>
    <dbReference type="NCBI Taxonomy" id="1754012"/>
    <lineage>
        <taxon>Bacteria</taxon>
        <taxon>Bacillati</taxon>
        <taxon>Bacillota</taxon>
        <taxon>Erysipelotrichia</taxon>
        <taxon>Erysipelotrichales</taxon>
        <taxon>Erysipelotrichaceae</taxon>
        <taxon>Breznakia</taxon>
    </lineage>
</organism>
<evidence type="ECO:0000256" key="1">
    <source>
        <dbReference type="ARBA" id="ARBA00001947"/>
    </source>
</evidence>